<organism evidence="1 2">
    <name type="scientific">Pseudocercospora fuligena</name>
    <dbReference type="NCBI Taxonomy" id="685502"/>
    <lineage>
        <taxon>Eukaryota</taxon>
        <taxon>Fungi</taxon>
        <taxon>Dikarya</taxon>
        <taxon>Ascomycota</taxon>
        <taxon>Pezizomycotina</taxon>
        <taxon>Dothideomycetes</taxon>
        <taxon>Dothideomycetidae</taxon>
        <taxon>Mycosphaerellales</taxon>
        <taxon>Mycosphaerellaceae</taxon>
        <taxon>Pseudocercospora</taxon>
    </lineage>
</organism>
<evidence type="ECO:0000313" key="1">
    <source>
        <dbReference type="EMBL" id="KAF7196552.1"/>
    </source>
</evidence>
<dbReference type="AlphaFoldDB" id="A0A8H6RTG2"/>
<reference evidence="1" key="1">
    <citation type="submission" date="2020-04" db="EMBL/GenBank/DDBJ databases">
        <title>Draft genome resource of the tomato pathogen Pseudocercospora fuligena.</title>
        <authorList>
            <person name="Zaccaron A."/>
        </authorList>
    </citation>
    <scope>NUCLEOTIDE SEQUENCE</scope>
    <source>
        <strain evidence="1">PF001</strain>
    </source>
</reference>
<dbReference type="Proteomes" id="UP000660729">
    <property type="component" value="Unassembled WGS sequence"/>
</dbReference>
<keyword evidence="2" id="KW-1185">Reference proteome</keyword>
<comment type="caution">
    <text evidence="1">The sequence shown here is derived from an EMBL/GenBank/DDBJ whole genome shotgun (WGS) entry which is preliminary data.</text>
</comment>
<dbReference type="OrthoDB" id="10612759at2759"/>
<name>A0A8H6RTG2_9PEZI</name>
<protein>
    <submittedName>
        <fullName evidence="1">Uncharacterized protein</fullName>
    </submittedName>
</protein>
<dbReference type="EMBL" id="JABCIY010000024">
    <property type="protein sequence ID" value="KAF7196552.1"/>
    <property type="molecule type" value="Genomic_DNA"/>
</dbReference>
<sequence length="151" mass="16720">MYKVIDPVDNISTALPTLSSTSAYPHSNYKYYQRKTASPSIMQFNTALLTALLASFVAGLETSNGPLTAEADAAKLVQCVDELKDSPRWEGDGYKRGNHHFYLKGNGHWEIPKDCIGDKCAYFLLSAAVKGAKWAECHQKKTAAECWVGWK</sequence>
<proteinExistence type="predicted"/>
<evidence type="ECO:0000313" key="2">
    <source>
        <dbReference type="Proteomes" id="UP000660729"/>
    </source>
</evidence>
<gene>
    <name evidence="1" type="ORF">HII31_01922</name>
</gene>
<accession>A0A8H6RTG2</accession>